<sequence length="229" mass="27007">MVNSSDSVSYCLESQQKNKSQPPSSSSPKRKHEDDENVSYTEAIVRRRKQQKKYLIWNMKDVLLILKDLINIPFSKKQLMEEVKKLKMRFNFYSQRSKDGKQFSFTNSYEKELFRLSTIIWAKNETEDTFSENRQDQAKQKRVNDTRMDKDKNEELGVMDEFDALQDALEASTSFQILGKTQQKMLFQNLKTLGAQRRKELAGEWKSLLNEEMELHMKKLTFFAQLSCA</sequence>
<dbReference type="GO" id="GO:0006355">
    <property type="term" value="P:regulation of DNA-templated transcription"/>
    <property type="evidence" value="ECO:0007669"/>
    <property type="project" value="InterPro"/>
</dbReference>
<name>A0A8S9N497_BRACR</name>
<evidence type="ECO:0000313" key="4">
    <source>
        <dbReference type="EMBL" id="KAF3490083.1"/>
    </source>
</evidence>
<feature type="region of interest" description="Disordered" evidence="2">
    <location>
        <begin position="1"/>
        <end position="38"/>
    </location>
</feature>
<feature type="domain" description="Glabrous enhancer-binding protein-like DBD" evidence="3">
    <location>
        <begin position="29"/>
        <end position="121"/>
    </location>
</feature>
<evidence type="ECO:0000259" key="3">
    <source>
        <dbReference type="Pfam" id="PF04504"/>
    </source>
</evidence>
<gene>
    <name evidence="4" type="ORF">F2Q69_00053770</name>
</gene>
<dbReference type="GO" id="GO:0005634">
    <property type="term" value="C:nucleus"/>
    <property type="evidence" value="ECO:0007669"/>
    <property type="project" value="TreeGrafter"/>
</dbReference>
<dbReference type="Pfam" id="PF04504">
    <property type="entry name" value="GeBP-like_DBD"/>
    <property type="match status" value="1"/>
</dbReference>
<evidence type="ECO:0000313" key="5">
    <source>
        <dbReference type="Proteomes" id="UP000712600"/>
    </source>
</evidence>
<accession>A0A8S9N497</accession>
<dbReference type="AlphaFoldDB" id="A0A8S9N497"/>
<dbReference type="InterPro" id="IPR007592">
    <property type="entry name" value="GEBP"/>
</dbReference>
<dbReference type="InterPro" id="IPR053932">
    <property type="entry name" value="GeBP-like_DBD"/>
</dbReference>
<dbReference type="Proteomes" id="UP000712600">
    <property type="component" value="Unassembled WGS sequence"/>
</dbReference>
<evidence type="ECO:0000256" key="1">
    <source>
        <dbReference type="ARBA" id="ARBA00010820"/>
    </source>
</evidence>
<protein>
    <recommendedName>
        <fullName evidence="3">Glabrous enhancer-binding protein-like DBD domain-containing protein</fullName>
    </recommendedName>
</protein>
<proteinExistence type="inferred from homology"/>
<comment type="similarity">
    <text evidence="1">Belongs to the GeBP family.</text>
</comment>
<comment type="caution">
    <text evidence="4">The sequence shown here is derived from an EMBL/GenBank/DDBJ whole genome shotgun (WGS) entry which is preliminary data.</text>
</comment>
<dbReference type="PANTHER" id="PTHR31662:SF61">
    <property type="entry name" value="GLABROUS1 ENHANCER-BINDING PROTEIN-LIKE 3"/>
    <property type="match status" value="1"/>
</dbReference>
<evidence type="ECO:0000256" key="2">
    <source>
        <dbReference type="SAM" id="MobiDB-lite"/>
    </source>
</evidence>
<organism evidence="4 5">
    <name type="scientific">Brassica cretica</name>
    <name type="common">Mustard</name>
    <dbReference type="NCBI Taxonomy" id="69181"/>
    <lineage>
        <taxon>Eukaryota</taxon>
        <taxon>Viridiplantae</taxon>
        <taxon>Streptophyta</taxon>
        <taxon>Embryophyta</taxon>
        <taxon>Tracheophyta</taxon>
        <taxon>Spermatophyta</taxon>
        <taxon>Magnoliopsida</taxon>
        <taxon>eudicotyledons</taxon>
        <taxon>Gunneridae</taxon>
        <taxon>Pentapetalae</taxon>
        <taxon>rosids</taxon>
        <taxon>malvids</taxon>
        <taxon>Brassicales</taxon>
        <taxon>Brassicaceae</taxon>
        <taxon>Brassiceae</taxon>
        <taxon>Brassica</taxon>
    </lineage>
</organism>
<dbReference type="EMBL" id="QGKX02002183">
    <property type="protein sequence ID" value="KAF3490083.1"/>
    <property type="molecule type" value="Genomic_DNA"/>
</dbReference>
<feature type="compositionally biased region" description="Low complexity" evidence="2">
    <location>
        <begin position="14"/>
        <end position="27"/>
    </location>
</feature>
<reference evidence="4" key="1">
    <citation type="submission" date="2019-12" db="EMBL/GenBank/DDBJ databases">
        <title>Genome sequencing and annotation of Brassica cretica.</title>
        <authorList>
            <person name="Studholme D.J."/>
            <person name="Sarris P."/>
        </authorList>
    </citation>
    <scope>NUCLEOTIDE SEQUENCE</scope>
    <source>
        <strain evidence="4">PFS-109/04</strain>
        <tissue evidence="4">Leaf</tissue>
    </source>
</reference>
<dbReference type="PANTHER" id="PTHR31662">
    <property type="entry name" value="BNAANNG10740D PROTEIN-RELATED"/>
    <property type="match status" value="1"/>
</dbReference>